<keyword evidence="2" id="KW-1185">Reference proteome</keyword>
<accession>A0A2I7N6M8</accession>
<dbReference type="AlphaFoldDB" id="A0A2I7N6M8"/>
<protein>
    <recommendedName>
        <fullName evidence="3">HTH luxR-type domain-containing protein</fullName>
    </recommendedName>
</protein>
<dbReference type="KEGG" id="nba:CUN60_06050"/>
<sequence length="273" mass="31231">MNNYNLVLPEEYSSAHLDFIESVSQSMQLLSSQLHLIFSAKDIQSRHIISTDTYAHIVGVNSVSEVIGKLDAEFPSYINSRLPNEFVAQDQILLKSMDVNKTIETINTTHYGDGLKSRRCKKSLLHHKETNSILGIVLTLQEIDLLDALNILPQYSFNSGIWGICQTNNSLATSLIDNKLELLNEYEREICFLIIHQWTPNQIAVFMNTFRPVDKPRTADTIIKKRNYICQKLGLRLNSSYALSEYLMATNLRFQIPESFYSKNIGSRAFRFS</sequence>
<gene>
    <name evidence="1" type="ORF">CUN60_06050</name>
</gene>
<proteinExistence type="predicted"/>
<dbReference type="RefSeq" id="WP_102951171.1">
    <property type="nucleotide sequence ID" value="NZ_CP024847.1"/>
</dbReference>
<dbReference type="OrthoDB" id="8579497at2"/>
<reference evidence="2" key="1">
    <citation type="submission" date="2017-11" db="EMBL/GenBank/DDBJ databases">
        <authorList>
            <person name="Chan K.G."/>
            <person name="Lee L.S."/>
        </authorList>
    </citation>
    <scope>NUCLEOTIDE SEQUENCE [LARGE SCALE GENOMIC DNA]</scope>
    <source>
        <strain evidence="2">DSM 100970</strain>
    </source>
</reference>
<evidence type="ECO:0000313" key="2">
    <source>
        <dbReference type="Proteomes" id="UP000236655"/>
    </source>
</evidence>
<organism evidence="1 2">
    <name type="scientific">Aquella oligotrophica</name>
    <dbReference type="NCBI Taxonomy" id="2067065"/>
    <lineage>
        <taxon>Bacteria</taxon>
        <taxon>Pseudomonadati</taxon>
        <taxon>Pseudomonadota</taxon>
        <taxon>Betaproteobacteria</taxon>
        <taxon>Neisseriales</taxon>
        <taxon>Neisseriaceae</taxon>
        <taxon>Aquella</taxon>
    </lineage>
</organism>
<dbReference type="Proteomes" id="UP000236655">
    <property type="component" value="Chromosome"/>
</dbReference>
<dbReference type="EMBL" id="CP024847">
    <property type="protein sequence ID" value="AUR51875.1"/>
    <property type="molecule type" value="Genomic_DNA"/>
</dbReference>
<evidence type="ECO:0000313" key="1">
    <source>
        <dbReference type="EMBL" id="AUR51875.1"/>
    </source>
</evidence>
<evidence type="ECO:0008006" key="3">
    <source>
        <dbReference type="Google" id="ProtNLM"/>
    </source>
</evidence>
<name>A0A2I7N6M8_9NEIS</name>